<dbReference type="AlphaFoldDB" id="A0AAD9DR52"/>
<reference evidence="2" key="1">
    <citation type="submission" date="2023-03" db="EMBL/GenBank/DDBJ databases">
        <title>Electrophorus voltai genome.</title>
        <authorList>
            <person name="Bian C."/>
        </authorList>
    </citation>
    <scope>NUCLEOTIDE SEQUENCE</scope>
    <source>
        <strain evidence="2">CB-2022</strain>
        <tissue evidence="2">Muscle</tissue>
    </source>
</reference>
<keyword evidence="3" id="KW-1185">Reference proteome</keyword>
<evidence type="ECO:0008006" key="4">
    <source>
        <dbReference type="Google" id="ProtNLM"/>
    </source>
</evidence>
<dbReference type="PANTHER" id="PTHR33332">
    <property type="entry name" value="REVERSE TRANSCRIPTASE DOMAIN-CONTAINING PROTEIN"/>
    <property type="match status" value="1"/>
</dbReference>
<evidence type="ECO:0000313" key="2">
    <source>
        <dbReference type="EMBL" id="KAK1792075.1"/>
    </source>
</evidence>
<evidence type="ECO:0000313" key="3">
    <source>
        <dbReference type="Proteomes" id="UP001239994"/>
    </source>
</evidence>
<accession>A0AAD9DR52</accession>
<sequence>MEETSLSLLNPPAPSSPLTNLLAAFDTVNHNILLSVLSRLGVTGSAWRWFQSYLEERSYKVSKRILACLTDIVSWITAHYLKLNPSKTKLLFIPGTPNPYHDLTVSFKNSQMRRDENRIRKHHGTVPTATTPRHHSHGDHLCIFNNSYPELLPREQRRLGYESMARSAFAETLPAVSLRGFWSQYVLREQAVCVAGRGRPVSSEGSDALRKATREGNPSGPLLEPCGSANTNLPGAGAPVVGTERLLLQLTSIPWPQENRDVCVDTSPIRDNSLAVMTDLAQRWDCQGPEQVSSPCHSKVALPEERPAVSGRRKEGNWIGQCEGTLQVMNREKDMVFNSTTSGLKAIGSEAGV</sequence>
<dbReference type="EMBL" id="JAROKS010000019">
    <property type="protein sequence ID" value="KAK1792075.1"/>
    <property type="molecule type" value="Genomic_DNA"/>
</dbReference>
<feature type="region of interest" description="Disordered" evidence="1">
    <location>
        <begin position="198"/>
        <end position="222"/>
    </location>
</feature>
<organism evidence="2 3">
    <name type="scientific">Electrophorus voltai</name>
    <dbReference type="NCBI Taxonomy" id="2609070"/>
    <lineage>
        <taxon>Eukaryota</taxon>
        <taxon>Metazoa</taxon>
        <taxon>Chordata</taxon>
        <taxon>Craniata</taxon>
        <taxon>Vertebrata</taxon>
        <taxon>Euteleostomi</taxon>
        <taxon>Actinopterygii</taxon>
        <taxon>Neopterygii</taxon>
        <taxon>Teleostei</taxon>
        <taxon>Ostariophysi</taxon>
        <taxon>Gymnotiformes</taxon>
        <taxon>Gymnotoidei</taxon>
        <taxon>Gymnotidae</taxon>
        <taxon>Electrophorus</taxon>
    </lineage>
</organism>
<evidence type="ECO:0000256" key="1">
    <source>
        <dbReference type="SAM" id="MobiDB-lite"/>
    </source>
</evidence>
<dbReference type="Proteomes" id="UP001239994">
    <property type="component" value="Unassembled WGS sequence"/>
</dbReference>
<gene>
    <name evidence="2" type="ORF">P4O66_001853</name>
</gene>
<protein>
    <recommendedName>
        <fullName evidence="4">Reverse transcriptase domain-containing protein</fullName>
    </recommendedName>
</protein>
<name>A0AAD9DR52_9TELE</name>
<proteinExistence type="predicted"/>
<comment type="caution">
    <text evidence="2">The sequence shown here is derived from an EMBL/GenBank/DDBJ whole genome shotgun (WGS) entry which is preliminary data.</text>
</comment>